<evidence type="ECO:0000313" key="2">
    <source>
        <dbReference type="EMBL" id="KAB8273699.1"/>
    </source>
</evidence>
<dbReference type="EMBL" id="ML732794">
    <property type="protein sequence ID" value="KAB8273699.1"/>
    <property type="molecule type" value="Genomic_DNA"/>
</dbReference>
<keyword evidence="1" id="KW-0732">Signal</keyword>
<organism evidence="2 3">
    <name type="scientific">Aspergillus minisclerotigenes</name>
    <dbReference type="NCBI Taxonomy" id="656917"/>
    <lineage>
        <taxon>Eukaryota</taxon>
        <taxon>Fungi</taxon>
        <taxon>Dikarya</taxon>
        <taxon>Ascomycota</taxon>
        <taxon>Pezizomycotina</taxon>
        <taxon>Eurotiomycetes</taxon>
        <taxon>Eurotiomycetidae</taxon>
        <taxon>Eurotiales</taxon>
        <taxon>Aspergillaceae</taxon>
        <taxon>Aspergillus</taxon>
        <taxon>Aspergillus subgen. Circumdati</taxon>
    </lineage>
</organism>
<evidence type="ECO:0000256" key="1">
    <source>
        <dbReference type="SAM" id="SignalP"/>
    </source>
</evidence>
<protein>
    <recommendedName>
        <fullName evidence="4">Secreted protein</fullName>
    </recommendedName>
</protein>
<keyword evidence="3" id="KW-1185">Reference proteome</keyword>
<proteinExistence type="predicted"/>
<evidence type="ECO:0008006" key="4">
    <source>
        <dbReference type="Google" id="ProtNLM"/>
    </source>
</evidence>
<feature type="signal peptide" evidence="1">
    <location>
        <begin position="1"/>
        <end position="32"/>
    </location>
</feature>
<dbReference type="Proteomes" id="UP000326289">
    <property type="component" value="Unassembled WGS sequence"/>
</dbReference>
<sequence>MSTLCALMTRFSHFRLAPPLGLVYFSFLGILATTGDHSPTYPQGCVKCTRVGGQSATHSGFDNRRIQLPGGRLRGS</sequence>
<feature type="chain" id="PRO_5024907754" description="Secreted protein" evidence="1">
    <location>
        <begin position="33"/>
        <end position="76"/>
    </location>
</feature>
<reference evidence="2 3" key="1">
    <citation type="submission" date="2019-04" db="EMBL/GenBank/DDBJ databases">
        <title>Fungal friends and foes A comparative genomics study of 23 Aspergillus species from section Flavi.</title>
        <authorList>
            <consortium name="DOE Joint Genome Institute"/>
            <person name="Kjaerbolling I."/>
            <person name="Vesth T.C."/>
            <person name="Frisvad J.C."/>
            <person name="Nybo J.L."/>
            <person name="Theobald S."/>
            <person name="Kildgaard S."/>
            <person name="Petersen T.I."/>
            <person name="Kuo A."/>
            <person name="Sato A."/>
            <person name="Lyhne E.K."/>
            <person name="Kogle M.E."/>
            <person name="Wiebenga A."/>
            <person name="Kun R.S."/>
            <person name="Lubbers R.J."/>
            <person name="Makela M.R."/>
            <person name="Barry K."/>
            <person name="Chovatia M."/>
            <person name="Clum A."/>
            <person name="Daum C."/>
            <person name="Haridas S."/>
            <person name="He G."/>
            <person name="LaButti K."/>
            <person name="Lipzen A."/>
            <person name="Mondo S."/>
            <person name="Pangilinan J."/>
            <person name="Riley R."/>
            <person name="Salamov A."/>
            <person name="Simmons B.A."/>
            <person name="Magnuson J.K."/>
            <person name="Henrissat B."/>
            <person name="Mortensen U.H."/>
            <person name="Larsen T.O."/>
            <person name="De vries R.P."/>
            <person name="Grigoriev I.V."/>
            <person name="Machida M."/>
            <person name="Baker S.E."/>
            <person name="Andersen M.R."/>
        </authorList>
    </citation>
    <scope>NUCLEOTIDE SEQUENCE [LARGE SCALE GENOMIC DNA]</scope>
    <source>
        <strain evidence="2 3">CBS 117635</strain>
    </source>
</reference>
<accession>A0A5N6J623</accession>
<dbReference type="AlphaFoldDB" id="A0A5N6J623"/>
<name>A0A5N6J623_9EURO</name>
<gene>
    <name evidence="2" type="ORF">BDV30DRAFT_210309</name>
</gene>
<evidence type="ECO:0000313" key="3">
    <source>
        <dbReference type="Proteomes" id="UP000326289"/>
    </source>
</evidence>